<dbReference type="PIRSF" id="PIRSF004555">
    <property type="entry name" value="UCP004555"/>
    <property type="match status" value="1"/>
</dbReference>
<evidence type="ECO:0000256" key="3">
    <source>
        <dbReference type="SAM" id="Coils"/>
    </source>
</evidence>
<evidence type="ECO:0000256" key="1">
    <source>
        <dbReference type="ARBA" id="ARBA00023125"/>
    </source>
</evidence>
<dbReference type="Pfam" id="PF02575">
    <property type="entry name" value="YbaB_DNA_bd"/>
    <property type="match status" value="1"/>
</dbReference>
<comment type="function">
    <text evidence="2">Binds to DNA and alters its conformation. May be involved in regulation of gene expression, nucleoid organization and DNA protection.</text>
</comment>
<name>A0A378K3U5_9GAMM</name>
<dbReference type="HAMAP" id="MF_00274">
    <property type="entry name" value="DNA_YbaB_EbfC"/>
    <property type="match status" value="1"/>
</dbReference>
<gene>
    <name evidence="5" type="primary">ybaB</name>
    <name evidence="4" type="ORF">Lmor_1328</name>
    <name evidence="5" type="ORF">NCTC12239_02908</name>
</gene>
<keyword evidence="2" id="KW-0963">Cytoplasm</keyword>
<dbReference type="Gene3D" id="3.30.1310.10">
    <property type="entry name" value="Nucleoid-associated protein YbaB-like domain"/>
    <property type="match status" value="1"/>
</dbReference>
<dbReference type="EMBL" id="UGOG01000001">
    <property type="protein sequence ID" value="STX63949.1"/>
    <property type="molecule type" value="Genomic_DNA"/>
</dbReference>
<dbReference type="AlphaFoldDB" id="A0A378K3U5"/>
<dbReference type="RefSeq" id="WP_028382686.1">
    <property type="nucleotide sequence ID" value="NZ_CAAAJG010000018.1"/>
</dbReference>
<reference evidence="5 7" key="2">
    <citation type="submission" date="2018-06" db="EMBL/GenBank/DDBJ databases">
        <authorList>
            <consortium name="Pathogen Informatics"/>
            <person name="Doyle S."/>
        </authorList>
    </citation>
    <scope>NUCLEOTIDE SEQUENCE [LARGE SCALE GENOMIC DNA]</scope>
    <source>
        <strain evidence="5 7">NCTC12239</strain>
    </source>
</reference>
<evidence type="ECO:0000256" key="2">
    <source>
        <dbReference type="HAMAP-Rule" id="MF_00274"/>
    </source>
</evidence>
<evidence type="ECO:0000313" key="7">
    <source>
        <dbReference type="Proteomes" id="UP000254040"/>
    </source>
</evidence>
<dbReference type="STRING" id="39962.Lmor_1328"/>
<dbReference type="InterPro" id="IPR036894">
    <property type="entry name" value="YbaB-like_sf"/>
</dbReference>
<dbReference type="Proteomes" id="UP000254040">
    <property type="component" value="Unassembled WGS sequence"/>
</dbReference>
<dbReference type="PANTHER" id="PTHR33449:SF1">
    <property type="entry name" value="NUCLEOID-ASSOCIATED PROTEIN YBAB"/>
    <property type="match status" value="1"/>
</dbReference>
<dbReference type="GO" id="GO:0043590">
    <property type="term" value="C:bacterial nucleoid"/>
    <property type="evidence" value="ECO:0007669"/>
    <property type="project" value="UniProtKB-UniRule"/>
</dbReference>
<dbReference type="Proteomes" id="UP000054985">
    <property type="component" value="Unassembled WGS sequence"/>
</dbReference>
<evidence type="ECO:0000313" key="4">
    <source>
        <dbReference type="EMBL" id="KTD34795.1"/>
    </source>
</evidence>
<comment type="subcellular location">
    <subcellularLocation>
        <location evidence="2">Cytoplasm</location>
        <location evidence="2">Nucleoid</location>
    </subcellularLocation>
</comment>
<comment type="subunit">
    <text evidence="2">Homodimer.</text>
</comment>
<dbReference type="GO" id="GO:0005829">
    <property type="term" value="C:cytosol"/>
    <property type="evidence" value="ECO:0007669"/>
    <property type="project" value="TreeGrafter"/>
</dbReference>
<dbReference type="OrthoDB" id="9808738at2"/>
<feature type="coiled-coil region" evidence="3">
    <location>
        <begin position="4"/>
        <end position="34"/>
    </location>
</feature>
<keyword evidence="6" id="KW-1185">Reference proteome</keyword>
<keyword evidence="3" id="KW-0175">Coiled coil</keyword>
<dbReference type="NCBIfam" id="TIGR00103">
    <property type="entry name" value="DNA_YbaB_EbfC"/>
    <property type="match status" value="1"/>
</dbReference>
<dbReference type="InterPro" id="IPR004401">
    <property type="entry name" value="YbaB/EbfC"/>
</dbReference>
<proteinExistence type="inferred from homology"/>
<evidence type="ECO:0000313" key="6">
    <source>
        <dbReference type="Proteomes" id="UP000054985"/>
    </source>
</evidence>
<reference evidence="4 6" key="1">
    <citation type="submission" date="2015-11" db="EMBL/GenBank/DDBJ databases">
        <title>Genomic analysis of 38 Legionella species identifies large and diverse effector repertoires.</title>
        <authorList>
            <person name="Burstein D."/>
            <person name="Amaro F."/>
            <person name="Zusman T."/>
            <person name="Lifshitz Z."/>
            <person name="Cohen O."/>
            <person name="Gilbert J.A."/>
            <person name="Pupko T."/>
            <person name="Shuman H.A."/>
            <person name="Segal G."/>
        </authorList>
    </citation>
    <scope>NUCLEOTIDE SEQUENCE [LARGE SCALE GENOMIC DNA]</scope>
    <source>
        <strain evidence="4 6">ATCC 43877</strain>
    </source>
</reference>
<dbReference type="SUPFAM" id="SSF82607">
    <property type="entry name" value="YbaB-like"/>
    <property type="match status" value="1"/>
</dbReference>
<sequence>MDINQNLGNLMKEAQKMQQRMQEAQQQLSQLVVSGESGGGMVLVKMNGRHDVTEVKIKPTLMDEDVEMLEDLVAAAINDAVRKIEKASKEKISQLTAGLNIPTDLMGGDKGGKEE</sequence>
<dbReference type="EMBL" id="LNYN01000019">
    <property type="protein sequence ID" value="KTD34795.1"/>
    <property type="molecule type" value="Genomic_DNA"/>
</dbReference>
<organism evidence="5 7">
    <name type="scientific">Legionella moravica</name>
    <dbReference type="NCBI Taxonomy" id="39962"/>
    <lineage>
        <taxon>Bacteria</taxon>
        <taxon>Pseudomonadati</taxon>
        <taxon>Pseudomonadota</taxon>
        <taxon>Gammaproteobacteria</taxon>
        <taxon>Legionellales</taxon>
        <taxon>Legionellaceae</taxon>
        <taxon>Legionella</taxon>
    </lineage>
</organism>
<dbReference type="GO" id="GO:0003677">
    <property type="term" value="F:DNA binding"/>
    <property type="evidence" value="ECO:0007669"/>
    <property type="project" value="UniProtKB-UniRule"/>
</dbReference>
<accession>A0A378K3U5</accession>
<keyword evidence="1 2" id="KW-0238">DNA-binding</keyword>
<comment type="similarity">
    <text evidence="2">Belongs to the YbaB/EbfC family.</text>
</comment>
<protein>
    <recommendedName>
        <fullName evidence="2">Nucleoid-associated protein Lmor_1328</fullName>
    </recommendedName>
</protein>
<dbReference type="PANTHER" id="PTHR33449">
    <property type="entry name" value="NUCLEOID-ASSOCIATED PROTEIN YBAB"/>
    <property type="match status" value="1"/>
</dbReference>
<evidence type="ECO:0000313" key="5">
    <source>
        <dbReference type="EMBL" id="STX63949.1"/>
    </source>
</evidence>